<evidence type="ECO:0008006" key="3">
    <source>
        <dbReference type="Google" id="ProtNLM"/>
    </source>
</evidence>
<gene>
    <name evidence="1" type="ORF">GXM_03880</name>
</gene>
<evidence type="ECO:0000313" key="1">
    <source>
        <dbReference type="EMBL" id="QFS46399.1"/>
    </source>
</evidence>
<name>A0A5P8W2Z9_9NOSO</name>
<proteinExistence type="predicted"/>
<dbReference type="Gene3D" id="2.60.120.380">
    <property type="match status" value="1"/>
</dbReference>
<sequence>MEVEPNDGFGTATFTGVGLGFVQGFPEPGFDFYASYGNYIGSGDNDYHYLYAQRGNTISINTSGRGSYADDVDTTITLFNQYYTQVGFDNNSGSGLNSSLTYKAPLSGYYYFNVAGYLGDTGNYDITVNLTPNLTT</sequence>
<dbReference type="AlphaFoldDB" id="A0A5P8W2Z9"/>
<dbReference type="RefSeq" id="WP_118168126.1">
    <property type="nucleotide sequence ID" value="NZ_CP045226.1"/>
</dbReference>
<organism evidence="1 2">
    <name type="scientific">Nostoc sphaeroides CCNUC1</name>
    <dbReference type="NCBI Taxonomy" id="2653204"/>
    <lineage>
        <taxon>Bacteria</taxon>
        <taxon>Bacillati</taxon>
        <taxon>Cyanobacteriota</taxon>
        <taxon>Cyanophyceae</taxon>
        <taxon>Nostocales</taxon>
        <taxon>Nostocaceae</taxon>
        <taxon>Nostoc</taxon>
    </lineage>
</organism>
<dbReference type="EMBL" id="CP045226">
    <property type="protein sequence ID" value="QFS46399.1"/>
    <property type="molecule type" value="Genomic_DNA"/>
</dbReference>
<reference evidence="1 2" key="1">
    <citation type="submission" date="2019-10" db="EMBL/GenBank/DDBJ databases">
        <title>Genomic and transcriptomic insights into the perfect genentic adaptation of a filamentous nitrogen-fixing cyanobacterium to rice fields.</title>
        <authorList>
            <person name="Chen Z."/>
        </authorList>
    </citation>
    <scope>NUCLEOTIDE SEQUENCE [LARGE SCALE GENOMIC DNA]</scope>
    <source>
        <strain evidence="1">CCNUC1</strain>
    </source>
</reference>
<dbReference type="KEGG" id="nsh:GXM_03880"/>
<evidence type="ECO:0000313" key="2">
    <source>
        <dbReference type="Proteomes" id="UP000326678"/>
    </source>
</evidence>
<accession>A0A5P8W2Z9</accession>
<protein>
    <recommendedName>
        <fullName evidence="3">Peptidase C-terminal archaeal/bacterial domain-containing protein</fullName>
    </recommendedName>
</protein>
<dbReference type="Proteomes" id="UP000326678">
    <property type="component" value="Chromosome Gxm1"/>
</dbReference>
<keyword evidence="2" id="KW-1185">Reference proteome</keyword>